<keyword evidence="2" id="KW-1003">Cell membrane</keyword>
<dbReference type="RefSeq" id="WP_127078265.1">
    <property type="nucleotide sequence ID" value="NZ_RSCL01000001.1"/>
</dbReference>
<dbReference type="InterPro" id="IPR036034">
    <property type="entry name" value="PDZ_sf"/>
</dbReference>
<keyword evidence="4 7" id="KW-1133">Transmembrane helix</keyword>
<dbReference type="PANTHER" id="PTHR36115">
    <property type="entry name" value="PROLINE-RICH ANTIGEN HOMOLOG-RELATED"/>
    <property type="match status" value="1"/>
</dbReference>
<dbReference type="PANTHER" id="PTHR36115:SF4">
    <property type="entry name" value="MEMBRANE PROTEIN"/>
    <property type="match status" value="1"/>
</dbReference>
<gene>
    <name evidence="9" type="ORF">DSM106972_003580</name>
</gene>
<name>A0A3S1CUY0_9CYAN</name>
<dbReference type="SMART" id="SM00228">
    <property type="entry name" value="PDZ"/>
    <property type="match status" value="1"/>
</dbReference>
<comment type="subcellular location">
    <subcellularLocation>
        <location evidence="1">Cell membrane</location>
        <topology evidence="1">Multi-pass membrane protein</topology>
    </subcellularLocation>
</comment>
<sequence>MTTISTTHYASIGKRFVAVLIDSLLLQVVFFIAYGKPPIGEELSTPKGIAANVLATLIGWVYFAVMESSSLQATFGKRLLSIIVTDTDGKKISFGRATLRYLAKSLWLIIFIFALIVAVRSQTISAGKANTAYLAFAGLLILVSLGVALVGYLMVFFTPEKQALHDMIARCVVVNGGGEPVNIPWKSLIALAVGYIILGRVVVGQLPGTASTNTVSPISSNTQTAPTNTPTPLPNILSENNNQQNPLFGELLPANTTIYGVWELNFANGVVQHQALLSMRGTSGLMAVRFPGDNGVTQTVRQNMTLWSSAKGLVLVGNNPIDVKTNTPNLTYAPDNFLIATRPDNSVVLRNYSLSGANKSLTESPVERKFLGYPSIGINMVELTPEKRNEVNQKSNLPFQVTTDNGVLVLSVNANSTASRSGVKPGDVILSINGNNVSNLKQVQNAIQSSGLDTVLNFNVDRNGENVSLRVSVGCCYNPQQSTKP</sequence>
<evidence type="ECO:0000256" key="6">
    <source>
        <dbReference type="SAM" id="MobiDB-lite"/>
    </source>
</evidence>
<evidence type="ECO:0000256" key="7">
    <source>
        <dbReference type="SAM" id="Phobius"/>
    </source>
</evidence>
<evidence type="ECO:0000256" key="5">
    <source>
        <dbReference type="ARBA" id="ARBA00023136"/>
    </source>
</evidence>
<dbReference type="OrthoDB" id="462801at2"/>
<accession>A0A3S1CUY0</accession>
<feature type="transmembrane region" description="Helical" evidence="7">
    <location>
        <begin position="132"/>
        <end position="157"/>
    </location>
</feature>
<feature type="domain" description="PDZ" evidence="8">
    <location>
        <begin position="380"/>
        <end position="462"/>
    </location>
</feature>
<proteinExistence type="predicted"/>
<dbReference type="Pfam" id="PF13180">
    <property type="entry name" value="PDZ_2"/>
    <property type="match status" value="1"/>
</dbReference>
<evidence type="ECO:0000256" key="2">
    <source>
        <dbReference type="ARBA" id="ARBA00022475"/>
    </source>
</evidence>
<dbReference type="GO" id="GO:0005886">
    <property type="term" value="C:plasma membrane"/>
    <property type="evidence" value="ECO:0007669"/>
    <property type="project" value="UniProtKB-SubCell"/>
</dbReference>
<comment type="caution">
    <text evidence="9">The sequence shown here is derived from an EMBL/GenBank/DDBJ whole genome shotgun (WGS) entry which is preliminary data.</text>
</comment>
<feature type="compositionally biased region" description="Low complexity" evidence="6">
    <location>
        <begin position="221"/>
        <end position="230"/>
    </location>
</feature>
<dbReference type="Proteomes" id="UP000271624">
    <property type="component" value="Unassembled WGS sequence"/>
</dbReference>
<dbReference type="SUPFAM" id="SSF50156">
    <property type="entry name" value="PDZ domain-like"/>
    <property type="match status" value="1"/>
</dbReference>
<dbReference type="InterPro" id="IPR051791">
    <property type="entry name" value="Pra-immunoreactive"/>
</dbReference>
<reference evidence="9" key="1">
    <citation type="submission" date="2018-12" db="EMBL/GenBank/DDBJ databases">
        <authorList>
            <person name="Will S."/>
            <person name="Neumann-Schaal M."/>
            <person name="Henke P."/>
        </authorList>
    </citation>
    <scope>NUCLEOTIDE SEQUENCE</scope>
    <source>
        <strain evidence="9">PCC 7102</strain>
    </source>
</reference>
<organism evidence="9 10">
    <name type="scientific">Dulcicalothrix desertica PCC 7102</name>
    <dbReference type="NCBI Taxonomy" id="232991"/>
    <lineage>
        <taxon>Bacteria</taxon>
        <taxon>Bacillati</taxon>
        <taxon>Cyanobacteriota</taxon>
        <taxon>Cyanophyceae</taxon>
        <taxon>Nostocales</taxon>
        <taxon>Calotrichaceae</taxon>
        <taxon>Dulcicalothrix</taxon>
    </lineage>
</organism>
<feature type="transmembrane region" description="Helical" evidence="7">
    <location>
        <begin position="47"/>
        <end position="65"/>
    </location>
</feature>
<protein>
    <recommendedName>
        <fullName evidence="8">PDZ domain-containing protein</fullName>
    </recommendedName>
</protein>
<evidence type="ECO:0000256" key="3">
    <source>
        <dbReference type="ARBA" id="ARBA00022692"/>
    </source>
</evidence>
<feature type="region of interest" description="Disordered" evidence="6">
    <location>
        <begin position="213"/>
        <end position="235"/>
    </location>
</feature>
<feature type="transmembrane region" description="Helical" evidence="7">
    <location>
        <begin position="16"/>
        <end position="35"/>
    </location>
</feature>
<dbReference type="AlphaFoldDB" id="A0A3S1CUY0"/>
<feature type="transmembrane region" description="Helical" evidence="7">
    <location>
        <begin position="101"/>
        <end position="120"/>
    </location>
</feature>
<keyword evidence="10" id="KW-1185">Reference proteome</keyword>
<evidence type="ECO:0000256" key="1">
    <source>
        <dbReference type="ARBA" id="ARBA00004651"/>
    </source>
</evidence>
<dbReference type="EMBL" id="RSCL01000001">
    <property type="protein sequence ID" value="RUT09863.1"/>
    <property type="molecule type" value="Genomic_DNA"/>
</dbReference>
<evidence type="ECO:0000256" key="4">
    <source>
        <dbReference type="ARBA" id="ARBA00022989"/>
    </source>
</evidence>
<dbReference type="InterPro" id="IPR001478">
    <property type="entry name" value="PDZ"/>
</dbReference>
<keyword evidence="3 7" id="KW-0812">Transmembrane</keyword>
<dbReference type="InterPro" id="IPR010432">
    <property type="entry name" value="RDD"/>
</dbReference>
<keyword evidence="5 7" id="KW-0472">Membrane</keyword>
<reference evidence="9" key="2">
    <citation type="journal article" date="2019" name="Genome Biol. Evol.">
        <title>Day and night: Metabolic profiles and evolutionary relationships of six axenic non-marine cyanobacteria.</title>
        <authorList>
            <person name="Will S.E."/>
            <person name="Henke P."/>
            <person name="Boedeker C."/>
            <person name="Huang S."/>
            <person name="Brinkmann H."/>
            <person name="Rohde M."/>
            <person name="Jarek M."/>
            <person name="Friedl T."/>
            <person name="Seufert S."/>
            <person name="Schumacher M."/>
            <person name="Overmann J."/>
            <person name="Neumann-Schaal M."/>
            <person name="Petersen J."/>
        </authorList>
    </citation>
    <scope>NUCLEOTIDE SEQUENCE [LARGE SCALE GENOMIC DNA]</scope>
    <source>
        <strain evidence="9">PCC 7102</strain>
    </source>
</reference>
<dbReference type="Gene3D" id="2.30.42.10">
    <property type="match status" value="1"/>
</dbReference>
<evidence type="ECO:0000259" key="8">
    <source>
        <dbReference type="PROSITE" id="PS50106"/>
    </source>
</evidence>
<dbReference type="Pfam" id="PF06271">
    <property type="entry name" value="RDD"/>
    <property type="match status" value="1"/>
</dbReference>
<dbReference type="PROSITE" id="PS50106">
    <property type="entry name" value="PDZ"/>
    <property type="match status" value="1"/>
</dbReference>
<evidence type="ECO:0000313" key="10">
    <source>
        <dbReference type="Proteomes" id="UP000271624"/>
    </source>
</evidence>
<evidence type="ECO:0000313" key="9">
    <source>
        <dbReference type="EMBL" id="RUT09863.1"/>
    </source>
</evidence>